<feature type="signal peptide" evidence="7">
    <location>
        <begin position="1"/>
        <end position="28"/>
    </location>
</feature>
<dbReference type="PANTHER" id="PTHR22726:SF1">
    <property type="entry name" value="METALLOENDOPEPTIDASE OMA1, MITOCHONDRIAL"/>
    <property type="match status" value="1"/>
</dbReference>
<keyword evidence="4" id="KW-0378">Hydrolase</keyword>
<organism evidence="9 10">
    <name type="scientific">Marinomonas alcarazii</name>
    <dbReference type="NCBI Taxonomy" id="491949"/>
    <lineage>
        <taxon>Bacteria</taxon>
        <taxon>Pseudomonadati</taxon>
        <taxon>Pseudomonadota</taxon>
        <taxon>Gammaproteobacteria</taxon>
        <taxon>Oceanospirillales</taxon>
        <taxon>Oceanospirillaceae</taxon>
        <taxon>Marinomonas</taxon>
    </lineage>
</organism>
<evidence type="ECO:0000256" key="2">
    <source>
        <dbReference type="ARBA" id="ARBA00022670"/>
    </source>
</evidence>
<keyword evidence="3" id="KW-0479">Metal-binding</keyword>
<dbReference type="GO" id="GO:0016020">
    <property type="term" value="C:membrane"/>
    <property type="evidence" value="ECO:0007669"/>
    <property type="project" value="TreeGrafter"/>
</dbReference>
<feature type="chain" id="PRO_5016311378" evidence="7">
    <location>
        <begin position="29"/>
        <end position="473"/>
    </location>
</feature>
<evidence type="ECO:0000256" key="7">
    <source>
        <dbReference type="SAM" id="SignalP"/>
    </source>
</evidence>
<evidence type="ECO:0000313" key="10">
    <source>
        <dbReference type="Proteomes" id="UP000247551"/>
    </source>
</evidence>
<feature type="domain" description="Peptidase M48" evidence="8">
    <location>
        <begin position="71"/>
        <end position="252"/>
    </location>
</feature>
<keyword evidence="2 9" id="KW-0645">Protease</keyword>
<dbReference type="GO" id="GO:0004222">
    <property type="term" value="F:metalloendopeptidase activity"/>
    <property type="evidence" value="ECO:0007669"/>
    <property type="project" value="InterPro"/>
</dbReference>
<dbReference type="Pfam" id="PF01435">
    <property type="entry name" value="Peptidase_M48"/>
    <property type="match status" value="1"/>
</dbReference>
<evidence type="ECO:0000259" key="8">
    <source>
        <dbReference type="Pfam" id="PF01435"/>
    </source>
</evidence>
<dbReference type="InterPro" id="IPR001915">
    <property type="entry name" value="Peptidase_M48"/>
</dbReference>
<evidence type="ECO:0000256" key="3">
    <source>
        <dbReference type="ARBA" id="ARBA00022723"/>
    </source>
</evidence>
<dbReference type="CDD" id="cd07324">
    <property type="entry name" value="M48C_Oma1-like"/>
    <property type="match status" value="1"/>
</dbReference>
<evidence type="ECO:0000256" key="5">
    <source>
        <dbReference type="ARBA" id="ARBA00022833"/>
    </source>
</evidence>
<dbReference type="GO" id="GO:0051603">
    <property type="term" value="P:proteolysis involved in protein catabolic process"/>
    <property type="evidence" value="ECO:0007669"/>
    <property type="project" value="TreeGrafter"/>
</dbReference>
<dbReference type="RefSeq" id="WP_110572330.1">
    <property type="nucleotide sequence ID" value="NZ_QKLW01000001.1"/>
</dbReference>
<protein>
    <submittedName>
        <fullName evidence="9">Putative Zn-dependent protease</fullName>
    </submittedName>
</protein>
<dbReference type="GO" id="GO:0046872">
    <property type="term" value="F:metal ion binding"/>
    <property type="evidence" value="ECO:0007669"/>
    <property type="project" value="UniProtKB-KW"/>
</dbReference>
<sequence length="473" mass="53475">MRLFPNVTTSFAILAIVFTSTLSCVSQASIPDLEANKDERSLSNPSYILGQFWFRKLNGSRALIDFPPAYNYLKDTLSRILPQTNLYNTTVEMTLLNSSQSNAFVIPGNHLFIYSDIMEMITSEDMLLGLLAHEVAHLELRHYERQQRNSGQELQKTLAMLGAGLAAALAGAGSDATTALWLGGIANQAENTLTYSRNQEQEADRRGQEYLNNAGLAPDGMSKLFQAFFKKALGRPKLEFLSTHPSPNTRLSDSFNTDTKKTILSQKTNGEFEYFRASLLAYRAGIEDNPYTYLDQNIQYADAQNFAKALFSYLIQSPERALVFLNKIENSNGFSDYLKALSHTQAKQKEKGLEIIQDRLALAPNDILFSMLNSQLTQTKPNTIDSNYLYEKRLMWRANIQYYQSVNNLTMALHYKALLDFSQGKEKAALFLIKRAKNDASENEKNTILKTEALFERVIEAEKQEDLIDDNFD</sequence>
<dbReference type="EMBL" id="QKLW01000001">
    <property type="protein sequence ID" value="PYF84704.1"/>
    <property type="molecule type" value="Genomic_DNA"/>
</dbReference>
<dbReference type="AlphaFoldDB" id="A0A318V7W4"/>
<keyword evidence="7" id="KW-0732">Signal</keyword>
<comment type="caution">
    <text evidence="9">The sequence shown here is derived from an EMBL/GenBank/DDBJ whole genome shotgun (WGS) entry which is preliminary data.</text>
</comment>
<evidence type="ECO:0000256" key="4">
    <source>
        <dbReference type="ARBA" id="ARBA00022801"/>
    </source>
</evidence>
<evidence type="ECO:0000313" key="9">
    <source>
        <dbReference type="EMBL" id="PYF84704.1"/>
    </source>
</evidence>
<accession>A0A318V7W4</accession>
<reference evidence="9 10" key="1">
    <citation type="submission" date="2018-06" db="EMBL/GenBank/DDBJ databases">
        <title>Genomic Encyclopedia of Type Strains, Phase III (KMG-III): the genomes of soil and plant-associated and newly described type strains.</title>
        <authorList>
            <person name="Whitman W."/>
        </authorList>
    </citation>
    <scope>NUCLEOTIDE SEQUENCE [LARGE SCALE GENOMIC DNA]</scope>
    <source>
        <strain evidence="9 10">CECT 7730</strain>
    </source>
</reference>
<comment type="cofactor">
    <cofactor evidence="1">
        <name>Zn(2+)</name>
        <dbReference type="ChEBI" id="CHEBI:29105"/>
    </cofactor>
</comment>
<keyword evidence="10" id="KW-1185">Reference proteome</keyword>
<proteinExistence type="predicted"/>
<dbReference type="PROSITE" id="PS51257">
    <property type="entry name" value="PROKAR_LIPOPROTEIN"/>
    <property type="match status" value="1"/>
</dbReference>
<keyword evidence="5" id="KW-0862">Zinc</keyword>
<evidence type="ECO:0000256" key="1">
    <source>
        <dbReference type="ARBA" id="ARBA00001947"/>
    </source>
</evidence>
<dbReference type="InterPro" id="IPR051156">
    <property type="entry name" value="Mito/Outer_Membr_Metalloprot"/>
</dbReference>
<gene>
    <name evidence="9" type="ORF">DFP75_101743</name>
</gene>
<keyword evidence="6" id="KW-0482">Metalloprotease</keyword>
<dbReference type="Proteomes" id="UP000247551">
    <property type="component" value="Unassembled WGS sequence"/>
</dbReference>
<name>A0A318V7W4_9GAMM</name>
<evidence type="ECO:0000256" key="6">
    <source>
        <dbReference type="ARBA" id="ARBA00023049"/>
    </source>
</evidence>
<dbReference type="PANTHER" id="PTHR22726">
    <property type="entry name" value="METALLOENDOPEPTIDASE OMA1"/>
    <property type="match status" value="1"/>
</dbReference>
<dbReference type="Gene3D" id="3.30.2010.10">
    <property type="entry name" value="Metalloproteases ('zincins'), catalytic domain"/>
    <property type="match status" value="1"/>
</dbReference>